<dbReference type="GO" id="GO:0032259">
    <property type="term" value="P:methylation"/>
    <property type="evidence" value="ECO:0007669"/>
    <property type="project" value="UniProtKB-KW"/>
</dbReference>
<keyword evidence="9" id="KW-1185">Reference proteome</keyword>
<keyword evidence="5 7" id="KW-0808">Transferase</keyword>
<accession>A0ABT3TIM3</accession>
<reference evidence="8" key="1">
    <citation type="submission" date="2019-02" db="EMBL/GenBank/DDBJ databases">
        <authorList>
            <person name="Li S.-H."/>
        </authorList>
    </citation>
    <scope>NUCLEOTIDE SEQUENCE</scope>
    <source>
        <strain evidence="8">IMCC14734</strain>
    </source>
</reference>
<dbReference type="NCBIfam" id="NF001453">
    <property type="entry name" value="PRK00312.1"/>
    <property type="match status" value="1"/>
</dbReference>
<dbReference type="PROSITE" id="PS01279">
    <property type="entry name" value="PCMT"/>
    <property type="match status" value="1"/>
</dbReference>
<dbReference type="NCBIfam" id="TIGR00080">
    <property type="entry name" value="pimt"/>
    <property type="match status" value="1"/>
</dbReference>
<evidence type="ECO:0000256" key="1">
    <source>
        <dbReference type="ARBA" id="ARBA00004496"/>
    </source>
</evidence>
<dbReference type="Proteomes" id="UP001143362">
    <property type="component" value="Unassembled WGS sequence"/>
</dbReference>
<keyword evidence="3 7" id="KW-0963">Cytoplasm</keyword>
<dbReference type="CDD" id="cd02440">
    <property type="entry name" value="AdoMet_MTases"/>
    <property type="match status" value="1"/>
</dbReference>
<evidence type="ECO:0000256" key="2">
    <source>
        <dbReference type="ARBA" id="ARBA00005369"/>
    </source>
</evidence>
<dbReference type="HAMAP" id="MF_00090">
    <property type="entry name" value="PIMT"/>
    <property type="match status" value="1"/>
</dbReference>
<evidence type="ECO:0000313" key="8">
    <source>
        <dbReference type="EMBL" id="MCX2982131.1"/>
    </source>
</evidence>
<evidence type="ECO:0000313" key="9">
    <source>
        <dbReference type="Proteomes" id="UP001143362"/>
    </source>
</evidence>
<gene>
    <name evidence="7" type="primary">pcm</name>
    <name evidence="8" type="ORF">EYC98_14815</name>
</gene>
<dbReference type="Gene3D" id="3.40.50.150">
    <property type="entry name" value="Vaccinia Virus protein VP39"/>
    <property type="match status" value="1"/>
</dbReference>
<comment type="catalytic activity">
    <reaction evidence="7">
        <text>[protein]-L-isoaspartate + S-adenosyl-L-methionine = [protein]-L-isoaspartate alpha-methyl ester + S-adenosyl-L-homocysteine</text>
        <dbReference type="Rhea" id="RHEA:12705"/>
        <dbReference type="Rhea" id="RHEA-COMP:12143"/>
        <dbReference type="Rhea" id="RHEA-COMP:12144"/>
        <dbReference type="ChEBI" id="CHEBI:57856"/>
        <dbReference type="ChEBI" id="CHEBI:59789"/>
        <dbReference type="ChEBI" id="CHEBI:90596"/>
        <dbReference type="ChEBI" id="CHEBI:90598"/>
        <dbReference type="EC" id="2.1.1.77"/>
    </reaction>
</comment>
<dbReference type="PANTHER" id="PTHR11579">
    <property type="entry name" value="PROTEIN-L-ISOASPARTATE O-METHYLTRANSFERASE"/>
    <property type="match status" value="1"/>
</dbReference>
<feature type="active site" evidence="7">
    <location>
        <position position="60"/>
    </location>
</feature>
<comment type="similarity">
    <text evidence="2 7">Belongs to the methyltransferase superfamily. L-isoaspartyl/D-aspartyl protein methyltransferase family.</text>
</comment>
<dbReference type="PANTHER" id="PTHR11579:SF0">
    <property type="entry name" value="PROTEIN-L-ISOASPARTATE(D-ASPARTATE) O-METHYLTRANSFERASE"/>
    <property type="match status" value="1"/>
</dbReference>
<dbReference type="EC" id="2.1.1.77" evidence="7"/>
<dbReference type="InterPro" id="IPR029063">
    <property type="entry name" value="SAM-dependent_MTases_sf"/>
</dbReference>
<dbReference type="SUPFAM" id="SSF53335">
    <property type="entry name" value="S-adenosyl-L-methionine-dependent methyltransferases"/>
    <property type="match status" value="1"/>
</dbReference>
<dbReference type="Pfam" id="PF01135">
    <property type="entry name" value="PCMT"/>
    <property type="match status" value="1"/>
</dbReference>
<comment type="subcellular location">
    <subcellularLocation>
        <location evidence="1 7">Cytoplasm</location>
    </subcellularLocation>
</comment>
<name>A0ABT3TIM3_9GAMM</name>
<evidence type="ECO:0000256" key="4">
    <source>
        <dbReference type="ARBA" id="ARBA00022603"/>
    </source>
</evidence>
<dbReference type="EMBL" id="SHNN01000003">
    <property type="protein sequence ID" value="MCX2982131.1"/>
    <property type="molecule type" value="Genomic_DNA"/>
</dbReference>
<organism evidence="8 9">
    <name type="scientific">Candidatus Litorirhabdus singularis</name>
    <dbReference type="NCBI Taxonomy" id="2518993"/>
    <lineage>
        <taxon>Bacteria</taxon>
        <taxon>Pseudomonadati</taxon>
        <taxon>Pseudomonadota</taxon>
        <taxon>Gammaproteobacteria</taxon>
        <taxon>Cellvibrionales</taxon>
        <taxon>Halieaceae</taxon>
        <taxon>Candidatus Litorirhabdus</taxon>
    </lineage>
</organism>
<proteinExistence type="inferred from homology"/>
<protein>
    <recommendedName>
        <fullName evidence="7">Protein-L-isoaspartate O-methyltransferase</fullName>
        <ecNumber evidence="7">2.1.1.77</ecNumber>
    </recommendedName>
    <alternativeName>
        <fullName evidence="7">L-isoaspartyl protein carboxyl methyltransferase</fullName>
    </alternativeName>
    <alternativeName>
        <fullName evidence="7">Protein L-isoaspartyl methyltransferase</fullName>
    </alternativeName>
    <alternativeName>
        <fullName evidence="7">Protein-beta-aspartate methyltransferase</fullName>
        <shortName evidence="7">PIMT</shortName>
    </alternativeName>
</protein>
<keyword evidence="4 7" id="KW-0489">Methyltransferase</keyword>
<comment type="function">
    <text evidence="7">Catalyzes the methyl esterification of L-isoaspartyl residues in peptides and proteins that result from spontaneous decomposition of normal L-aspartyl and L-asparaginyl residues. It plays a role in the repair and/or degradation of damaged proteins.</text>
</comment>
<dbReference type="RefSeq" id="WP_279246614.1">
    <property type="nucleotide sequence ID" value="NZ_SHNN01000003.1"/>
</dbReference>
<dbReference type="InterPro" id="IPR000682">
    <property type="entry name" value="PCMT"/>
</dbReference>
<keyword evidence="6 7" id="KW-0949">S-adenosyl-L-methionine</keyword>
<sequence length="210" mass="23501">MTSQRTRERMITRLREQHIGDQRVLEVMRATPRHMFVDEALAQRAYEDSSLPIGYSQTLSQPYIVARMSELLLAAGPLHSVLEIGTGSGYQTAVLAQLVERVYSVERIKPLQLRARQLLRSLRHRNIQFRHSDGGMGWDTHGPYDGIISTAAPETIPEELLMQLAPGGRLVIPVGGDIQHLQLVVRTDSGFDTEIVDQVRFVPLLGGVVK</sequence>
<evidence type="ECO:0000256" key="3">
    <source>
        <dbReference type="ARBA" id="ARBA00022490"/>
    </source>
</evidence>
<evidence type="ECO:0000256" key="5">
    <source>
        <dbReference type="ARBA" id="ARBA00022679"/>
    </source>
</evidence>
<evidence type="ECO:0000256" key="7">
    <source>
        <dbReference type="HAMAP-Rule" id="MF_00090"/>
    </source>
</evidence>
<comment type="caution">
    <text evidence="8">The sequence shown here is derived from an EMBL/GenBank/DDBJ whole genome shotgun (WGS) entry which is preliminary data.</text>
</comment>
<evidence type="ECO:0000256" key="6">
    <source>
        <dbReference type="ARBA" id="ARBA00022691"/>
    </source>
</evidence>
<dbReference type="GO" id="GO:0004719">
    <property type="term" value="F:protein-L-isoaspartate (D-aspartate) O-methyltransferase activity"/>
    <property type="evidence" value="ECO:0007669"/>
    <property type="project" value="UniProtKB-EC"/>
</dbReference>